<gene>
    <name evidence="2" type="ORF">PPRIM_AZ9-3.1.T0310208</name>
</gene>
<comment type="caution">
    <text evidence="2">The sequence shown here is derived from an EMBL/GenBank/DDBJ whole genome shotgun (WGS) entry which is preliminary data.</text>
</comment>
<proteinExistence type="predicted"/>
<evidence type="ECO:0000313" key="3">
    <source>
        <dbReference type="Proteomes" id="UP000688137"/>
    </source>
</evidence>
<dbReference type="AlphaFoldDB" id="A0A8S1L116"/>
<accession>A0A8S1L116</accession>
<feature type="coiled-coil region" evidence="1">
    <location>
        <begin position="92"/>
        <end position="329"/>
    </location>
</feature>
<evidence type="ECO:0000256" key="1">
    <source>
        <dbReference type="SAM" id="Coils"/>
    </source>
</evidence>
<evidence type="ECO:0000313" key="2">
    <source>
        <dbReference type="EMBL" id="CAD8061237.1"/>
    </source>
</evidence>
<keyword evidence="3" id="KW-1185">Reference proteome</keyword>
<sequence length="337" mass="40035">MSQYERIRPIVFQKAPEVKQVRSNSLAVRSSPSKCQLDLSFDLQVNSTTNNANQALKDINNYKKLYVSESCQNNNKENQLSGKHFSFKADENQYLKQRIKQLESQNNNYVTENKKLAHVLDQQIQLNQSLQEQQQSKNQIIKKLEDVQKMNKYQQSNNTDLKQINDQLIISKKVVNDLEDKVQIVLNENQKLSELNERFQFTENQLKIDVEKYKSKCSILESKLKQQQDESKCLELQRKIKKQNDQLEQLARENYQLKQQLIQNNNQISQQDDKQLQYNNNDKYKETIQELECQNQYLQQMIGIDQQKMNNLEDKLSLLTKENYRLTEIVKNRHKQQ</sequence>
<organism evidence="2 3">
    <name type="scientific">Paramecium primaurelia</name>
    <dbReference type="NCBI Taxonomy" id="5886"/>
    <lineage>
        <taxon>Eukaryota</taxon>
        <taxon>Sar</taxon>
        <taxon>Alveolata</taxon>
        <taxon>Ciliophora</taxon>
        <taxon>Intramacronucleata</taxon>
        <taxon>Oligohymenophorea</taxon>
        <taxon>Peniculida</taxon>
        <taxon>Parameciidae</taxon>
        <taxon>Paramecium</taxon>
    </lineage>
</organism>
<protein>
    <submittedName>
        <fullName evidence="2">Uncharacterized protein</fullName>
    </submittedName>
</protein>
<dbReference type="EMBL" id="CAJJDM010000030">
    <property type="protein sequence ID" value="CAD8061237.1"/>
    <property type="molecule type" value="Genomic_DNA"/>
</dbReference>
<keyword evidence="1" id="KW-0175">Coiled coil</keyword>
<reference evidence="2" key="1">
    <citation type="submission" date="2021-01" db="EMBL/GenBank/DDBJ databases">
        <authorList>
            <consortium name="Genoscope - CEA"/>
            <person name="William W."/>
        </authorList>
    </citation>
    <scope>NUCLEOTIDE SEQUENCE</scope>
</reference>
<dbReference type="Proteomes" id="UP000688137">
    <property type="component" value="Unassembled WGS sequence"/>
</dbReference>
<name>A0A8S1L116_PARPR</name>